<organism evidence="2 3">
    <name type="scientific">Bionectria ochroleuca</name>
    <name type="common">Gliocladium roseum</name>
    <dbReference type="NCBI Taxonomy" id="29856"/>
    <lineage>
        <taxon>Eukaryota</taxon>
        <taxon>Fungi</taxon>
        <taxon>Dikarya</taxon>
        <taxon>Ascomycota</taxon>
        <taxon>Pezizomycotina</taxon>
        <taxon>Sordariomycetes</taxon>
        <taxon>Hypocreomycetidae</taxon>
        <taxon>Hypocreales</taxon>
        <taxon>Bionectriaceae</taxon>
        <taxon>Clonostachys</taxon>
    </lineage>
</organism>
<dbReference type="SUPFAM" id="SSF81383">
    <property type="entry name" value="F-box domain"/>
    <property type="match status" value="1"/>
</dbReference>
<dbReference type="EMBL" id="JADCTT010000009">
    <property type="protein sequence ID" value="KAF9747763.1"/>
    <property type="molecule type" value="Genomic_DNA"/>
</dbReference>
<dbReference type="AlphaFoldDB" id="A0A8H7N4V9"/>
<reference evidence="2" key="1">
    <citation type="submission" date="2020-10" db="EMBL/GenBank/DDBJ databases">
        <title>High-Quality Genome Resource of Clonostachys rosea strain S41 by Oxford Nanopore Long-Read Sequencing.</title>
        <authorList>
            <person name="Wang H."/>
        </authorList>
    </citation>
    <scope>NUCLEOTIDE SEQUENCE</scope>
    <source>
        <strain evidence="2">S41</strain>
    </source>
</reference>
<dbReference type="InterPro" id="IPR036047">
    <property type="entry name" value="F-box-like_dom_sf"/>
</dbReference>
<comment type="caution">
    <text evidence="2">The sequence shown here is derived from an EMBL/GenBank/DDBJ whole genome shotgun (WGS) entry which is preliminary data.</text>
</comment>
<name>A0A8H7N4V9_BIOOC</name>
<gene>
    <name evidence="2" type="ORF">IM811_017268</name>
</gene>
<dbReference type="InterPro" id="IPR001810">
    <property type="entry name" value="F-box_dom"/>
</dbReference>
<evidence type="ECO:0000313" key="2">
    <source>
        <dbReference type="EMBL" id="KAF9747763.1"/>
    </source>
</evidence>
<dbReference type="PROSITE" id="PS50181">
    <property type="entry name" value="FBOX"/>
    <property type="match status" value="1"/>
</dbReference>
<sequence>MESTVGQAQSLLGLPSEIVLDIYQQLDVGSIYKLCLASRYFYELFINNKATVLLPVMAREFSPFHELLQVYTASADDLICTQGAAYQSRKVVFKRFQGDVGIQLAPPPAPPMANIDHIARGFTHIGKTDVELLHQKTHVLKESDLGPIIKHCQLVRKWEELFPQMRWFYDPERCRLLRVHEKKRFRKALYRWWLYGIYFHGDLPRPRVGLPEPHVDDIRISQMRYHSTSDLLELMDLVETMKDVVLHYICPRLDPNDQHHSSDQPALIDSVDRAQSLTDSWMDQSHWSRIVKTYAKLGPKDLMYYFENIYSYPRKRLISEIRLRHPNFTFDQESIQIAVRCALDERQWLDKVPSLAEDSAGGLLTLMMKETMSGCCMGRMGALMDCFPRLQVCSITLPVFSPGRRWLVARGPASSNMGGQPGCSAQSDGFVMKEWELRVLKTPCAVCTFCIGSRCVSKSHAAGRPLFGHMGNAEPYQISIHAAAEGRV</sequence>
<dbReference type="Proteomes" id="UP000616885">
    <property type="component" value="Unassembled WGS sequence"/>
</dbReference>
<evidence type="ECO:0000313" key="3">
    <source>
        <dbReference type="Proteomes" id="UP000616885"/>
    </source>
</evidence>
<protein>
    <recommendedName>
        <fullName evidence="1">F-box domain-containing protein</fullName>
    </recommendedName>
</protein>
<accession>A0A8H7N4V9</accession>
<evidence type="ECO:0000259" key="1">
    <source>
        <dbReference type="PROSITE" id="PS50181"/>
    </source>
</evidence>
<feature type="domain" description="F-box" evidence="1">
    <location>
        <begin position="8"/>
        <end position="54"/>
    </location>
</feature>
<proteinExistence type="predicted"/>